<dbReference type="EMBL" id="JALKFT010000012">
    <property type="protein sequence ID" value="MCK9876893.1"/>
    <property type="molecule type" value="Genomic_DNA"/>
</dbReference>
<dbReference type="PANTHER" id="PTHR21064">
    <property type="entry name" value="AMINOGLYCOSIDE PHOSPHOTRANSFERASE DOMAIN-CONTAINING PROTEIN-RELATED"/>
    <property type="match status" value="1"/>
</dbReference>
<reference evidence="4 5" key="1">
    <citation type="submission" date="2022-04" db="EMBL/GenBank/DDBJ databases">
        <title>Genome diversity in the genus Frankia.</title>
        <authorList>
            <person name="Carlos-Shanley C."/>
            <person name="Hahn D."/>
        </authorList>
    </citation>
    <scope>NUCLEOTIDE SEQUENCE [LARGE SCALE GENOMIC DNA]</scope>
    <source>
        <strain evidence="4 5">Ag45/Mut15</strain>
    </source>
</reference>
<dbReference type="Proteomes" id="UP001201873">
    <property type="component" value="Unassembled WGS sequence"/>
</dbReference>
<evidence type="ECO:0000256" key="2">
    <source>
        <dbReference type="SAM" id="MobiDB-lite"/>
    </source>
</evidence>
<dbReference type="SUPFAM" id="SSF56112">
    <property type="entry name" value="Protein kinase-like (PK-like)"/>
    <property type="match status" value="1"/>
</dbReference>
<name>A0ABT0JZC0_9ACTN</name>
<feature type="domain" description="Aminoglycoside phosphotransferase" evidence="3">
    <location>
        <begin position="67"/>
        <end position="323"/>
    </location>
</feature>
<organism evidence="4 5">
    <name type="scientific">Frankia umida</name>
    <dbReference type="NCBI Taxonomy" id="573489"/>
    <lineage>
        <taxon>Bacteria</taxon>
        <taxon>Bacillati</taxon>
        <taxon>Actinomycetota</taxon>
        <taxon>Actinomycetes</taxon>
        <taxon>Frankiales</taxon>
        <taxon>Frankiaceae</taxon>
        <taxon>Frankia</taxon>
    </lineage>
</organism>
<comment type="caution">
    <text evidence="4">The sequence shown here is derived from an EMBL/GenBank/DDBJ whole genome shotgun (WGS) entry which is preliminary data.</text>
</comment>
<dbReference type="InterPro" id="IPR050249">
    <property type="entry name" value="Pseudomonas-type_ThrB"/>
</dbReference>
<evidence type="ECO:0000256" key="1">
    <source>
        <dbReference type="ARBA" id="ARBA00038240"/>
    </source>
</evidence>
<sequence>MTVTTAAALTGSASDLREILAAYDLGPSPQARLLHLSENATFEIMPGEADGPSDAMAPSDGCPGPGGDRRWVLRLHRPEYHDRAAVRSELAWISALRRDGVVRTPAVIPTRSGGSVVTFLRPPAVDPAGPAGPGRNRESEAAGARHAVLFEWVAGRSPETLEPAALVRAFAQLGGIAARLHLHARSWERPPSFSRFSWTWEAMLGRDGRWGSWSTGLAAALTGGAMREEVELLERAARETYRRVAGYGTGAARFGLVHADMRLANLLIPDVASGDDRADGANGEVCVIDFDDCGFGWYLWDLAASLSFIEHLDVAGDLTDAWLTAYQRQLPLTADDIEMIPTFVMMRRLLLVAWLGTHPHSDAVASRAEYARDTCTLADAYLRGRLLAG</sequence>
<keyword evidence="5" id="KW-1185">Reference proteome</keyword>
<dbReference type="InterPro" id="IPR011009">
    <property type="entry name" value="Kinase-like_dom_sf"/>
</dbReference>
<feature type="region of interest" description="Disordered" evidence="2">
    <location>
        <begin position="120"/>
        <end position="140"/>
    </location>
</feature>
<proteinExistence type="inferred from homology"/>
<evidence type="ECO:0000313" key="5">
    <source>
        <dbReference type="Proteomes" id="UP001201873"/>
    </source>
</evidence>
<comment type="similarity">
    <text evidence="1">Belongs to the pseudomonas-type ThrB family.</text>
</comment>
<dbReference type="Gene3D" id="3.90.1200.10">
    <property type="match status" value="1"/>
</dbReference>
<evidence type="ECO:0000313" key="4">
    <source>
        <dbReference type="EMBL" id="MCK9876893.1"/>
    </source>
</evidence>
<dbReference type="PANTHER" id="PTHR21064:SF6">
    <property type="entry name" value="AMINOGLYCOSIDE PHOSPHOTRANSFERASE DOMAIN-CONTAINING PROTEIN"/>
    <property type="match status" value="1"/>
</dbReference>
<dbReference type="InterPro" id="IPR002575">
    <property type="entry name" value="Aminoglycoside_PTrfase"/>
</dbReference>
<protein>
    <submittedName>
        <fullName evidence="4">Phosphotransferase</fullName>
    </submittedName>
</protein>
<accession>A0ABT0JZC0</accession>
<dbReference type="Pfam" id="PF01636">
    <property type="entry name" value="APH"/>
    <property type="match status" value="1"/>
</dbReference>
<evidence type="ECO:0000259" key="3">
    <source>
        <dbReference type="Pfam" id="PF01636"/>
    </source>
</evidence>
<gene>
    <name evidence="4" type="ORF">MXD59_14065</name>
</gene>
<dbReference type="RefSeq" id="WP_248825204.1">
    <property type="nucleotide sequence ID" value="NZ_JALKFT010000012.1"/>
</dbReference>